<dbReference type="GO" id="GO:0031419">
    <property type="term" value="F:cobalamin binding"/>
    <property type="evidence" value="ECO:0007669"/>
    <property type="project" value="UniProtKB-KW"/>
</dbReference>
<evidence type="ECO:0000256" key="2">
    <source>
        <dbReference type="ARBA" id="ARBA00001922"/>
    </source>
</evidence>
<evidence type="ECO:0000313" key="12">
    <source>
        <dbReference type="Proteomes" id="UP000190852"/>
    </source>
</evidence>
<dbReference type="CDD" id="cd03677">
    <property type="entry name" value="MM_CoA_mutase_beta"/>
    <property type="match status" value="1"/>
</dbReference>
<dbReference type="RefSeq" id="WP_079682844.1">
    <property type="nucleotide sequence ID" value="NZ_FUYQ01000006.1"/>
</dbReference>
<dbReference type="Gene3D" id="3.40.50.280">
    <property type="entry name" value="Cobalamin-binding domain"/>
    <property type="match status" value="1"/>
</dbReference>
<keyword evidence="7" id="KW-0413">Isomerase</keyword>
<dbReference type="PANTHER" id="PTHR48101">
    <property type="entry name" value="METHYLMALONYL-COA MUTASE, MITOCHONDRIAL-RELATED"/>
    <property type="match status" value="1"/>
</dbReference>
<dbReference type="InterPro" id="IPR058549">
    <property type="entry name" value="MeMalonylCoA_mutase_a/b_site"/>
</dbReference>
<dbReference type="Gene3D" id="3.20.20.240">
    <property type="entry name" value="Methylmalonyl-CoA mutase"/>
    <property type="match status" value="1"/>
</dbReference>
<dbReference type="InterPro" id="IPR016176">
    <property type="entry name" value="Cbl-dep_enz_cat"/>
</dbReference>
<evidence type="ECO:0000256" key="8">
    <source>
        <dbReference type="ARBA" id="ARBA00023285"/>
    </source>
</evidence>
<dbReference type="InterPro" id="IPR006099">
    <property type="entry name" value="MeMalonylCoA_mutase_a/b_cat"/>
</dbReference>
<dbReference type="GO" id="GO:0004494">
    <property type="term" value="F:methylmalonyl-CoA mutase activity"/>
    <property type="evidence" value="ECO:0007669"/>
    <property type="project" value="UniProtKB-UniRule"/>
</dbReference>
<dbReference type="Proteomes" id="UP000190852">
    <property type="component" value="Unassembled WGS sequence"/>
</dbReference>
<dbReference type="InterPro" id="IPR036724">
    <property type="entry name" value="Cobalamin-bd_sf"/>
</dbReference>
<dbReference type="UniPathway" id="UPA00945">
    <property type="reaction ID" value="UER00910"/>
</dbReference>
<keyword evidence="12" id="KW-1185">Reference proteome</keyword>
<evidence type="ECO:0000256" key="1">
    <source>
        <dbReference type="ARBA" id="ARBA00000290"/>
    </source>
</evidence>
<dbReference type="InterPro" id="IPR004608">
    <property type="entry name" value="MMCoA_mutase_b"/>
</dbReference>
<sequence>MAELKEKLFSEFAPVSTEEWMAKITADLKGAPFEKKLVWKTGEGFDVNPFYRAEDIESLKTTTSLPGEFPYVRGTKKDNDWKVRQNIEVTCFKGANEKALDLLNKGVTSLGFVIQSEDVNAENIATLLNGICPESVELNFKTCHRKAEQLINILADYLKAKNADLKKCYGSVNYDPFKRMLVKGKTNDNWVANAVAVFNAGKALPRYKVLSVNAFYFNNAGSYITQELGYALAWGNELLAKLVEAGCRADEVAKKIKFNFGVGSNYFLEIAKFRAARWLWAEIVAAYEPKCQHEDCPNNKPDGLCRCAAKMHIHAQTSEWNMTVYDAHVNLLRTQTEAMSAALAGVDSITVRPFDKIFKNPDDFSERIARNQQLLLKEECHLDKVVDPSAGSYYLETLTVSVADVAWKLFVETEEKGGFFAAVMAGDVQNAVNASSNARKAAIATRKEVLLGTNQFPNFTELAASKIEVKTSVSDPCACNSDETLPKLNFERGASAFEALRLATENSGKTPKAFMLTIGNLAMRLARSQFSCNFFGCAGYKVIDNLGFETVEAGVEAAVAAGAEIVVLCSSDDEYAELAPAAFKALNGRAEFVVAGMPACMDELKEQGITQYINVRSNVLETLKAFNAKLGIA</sequence>
<evidence type="ECO:0000256" key="5">
    <source>
        <dbReference type="ARBA" id="ARBA00011870"/>
    </source>
</evidence>
<dbReference type="GO" id="GO:0046872">
    <property type="term" value="F:metal ion binding"/>
    <property type="evidence" value="ECO:0007669"/>
    <property type="project" value="InterPro"/>
</dbReference>
<keyword evidence="6" id="KW-0846">Cobalamin</keyword>
<proteinExistence type="inferred from homology"/>
<comment type="cofactor">
    <cofactor evidence="2">
        <name>adenosylcob(III)alamin</name>
        <dbReference type="ChEBI" id="CHEBI:18408"/>
    </cofactor>
</comment>
<feature type="domain" description="Methylmalonyl-CoA mutase alpha/beta chain catalytic" evidence="10">
    <location>
        <begin position="40"/>
        <end position="111"/>
    </location>
</feature>
<dbReference type="SUPFAM" id="SSF52242">
    <property type="entry name" value="Cobalamin (vitamin B12)-binding domain"/>
    <property type="match status" value="1"/>
</dbReference>
<evidence type="ECO:0000256" key="6">
    <source>
        <dbReference type="ARBA" id="ARBA00022628"/>
    </source>
</evidence>
<evidence type="ECO:0000313" key="11">
    <source>
        <dbReference type="EMBL" id="SKB44514.1"/>
    </source>
</evidence>
<dbReference type="PANTHER" id="PTHR48101:SF1">
    <property type="entry name" value="METHYLMALONYL-COA MUTASE, LARGE SUBUNIT"/>
    <property type="match status" value="1"/>
</dbReference>
<dbReference type="NCBIfam" id="TIGR00642">
    <property type="entry name" value="mmCoA_mut_beta"/>
    <property type="match status" value="1"/>
</dbReference>
<name>A0A1T5BB51_9BACT</name>
<comment type="catalytic activity">
    <reaction evidence="1">
        <text>(R)-methylmalonyl-CoA = succinyl-CoA</text>
        <dbReference type="Rhea" id="RHEA:22888"/>
        <dbReference type="ChEBI" id="CHEBI:57292"/>
        <dbReference type="ChEBI" id="CHEBI:57326"/>
        <dbReference type="EC" id="5.4.99.2"/>
    </reaction>
</comment>
<comment type="similarity">
    <text evidence="4">Belongs to the methylmalonyl-CoA mutase family.</text>
</comment>
<dbReference type="SUPFAM" id="SSF51703">
    <property type="entry name" value="Cobalamin (vitamin B12)-dependent enzymes"/>
    <property type="match status" value="1"/>
</dbReference>
<evidence type="ECO:0000259" key="10">
    <source>
        <dbReference type="Pfam" id="PF01642"/>
    </source>
</evidence>
<comment type="subunit">
    <text evidence="5">Heterodimer of an alpha and a beta chain.</text>
</comment>
<evidence type="ECO:0000256" key="7">
    <source>
        <dbReference type="ARBA" id="ARBA00023235"/>
    </source>
</evidence>
<dbReference type="EC" id="5.4.99.2" evidence="9"/>
<evidence type="ECO:0000256" key="9">
    <source>
        <dbReference type="NCBIfam" id="TIGR00642"/>
    </source>
</evidence>
<feature type="domain" description="Methylmalonyl-CoA mutase alpha/beta chain catalytic" evidence="10">
    <location>
        <begin position="122"/>
        <end position="471"/>
    </location>
</feature>
<protein>
    <recommendedName>
        <fullName evidence="9">Methylmalonyl-CoA mutase small subunit</fullName>
        <ecNumber evidence="9">5.4.99.2</ecNumber>
    </recommendedName>
</protein>
<evidence type="ECO:0000256" key="4">
    <source>
        <dbReference type="ARBA" id="ARBA00008465"/>
    </source>
</evidence>
<comment type="pathway">
    <text evidence="3">Metabolic intermediate metabolism; propanoyl-CoA degradation; succinyl-CoA from propanoyl-CoA: step 3/3.</text>
</comment>
<dbReference type="PROSITE" id="PS00544">
    <property type="entry name" value="METMALONYL_COA_MUTASE"/>
    <property type="match status" value="1"/>
</dbReference>
<dbReference type="AlphaFoldDB" id="A0A1T5BB51"/>
<dbReference type="EMBL" id="FUYQ01000006">
    <property type="protein sequence ID" value="SKB44514.1"/>
    <property type="molecule type" value="Genomic_DNA"/>
</dbReference>
<accession>A0A1T5BB51</accession>
<evidence type="ECO:0000256" key="3">
    <source>
        <dbReference type="ARBA" id="ARBA00005146"/>
    </source>
</evidence>
<dbReference type="GO" id="GO:0019652">
    <property type="term" value="P:lactate fermentation to propionate and acetate"/>
    <property type="evidence" value="ECO:0007669"/>
    <property type="project" value="InterPro"/>
</dbReference>
<keyword evidence="8" id="KW-0170">Cobalt</keyword>
<reference evidence="12" key="1">
    <citation type="submission" date="2017-02" db="EMBL/GenBank/DDBJ databases">
        <authorList>
            <person name="Varghese N."/>
            <person name="Submissions S."/>
        </authorList>
    </citation>
    <scope>NUCLEOTIDE SEQUENCE [LARGE SCALE GENOMIC DNA]</scope>
    <source>
        <strain evidence="12">DSM 24967</strain>
    </source>
</reference>
<gene>
    <name evidence="11" type="ORF">SAMN05660349_01222</name>
</gene>
<organism evidence="11 12">
    <name type="scientific">Parabacteroides chartae</name>
    <dbReference type="NCBI Taxonomy" id="1037355"/>
    <lineage>
        <taxon>Bacteria</taxon>
        <taxon>Pseudomonadati</taxon>
        <taxon>Bacteroidota</taxon>
        <taxon>Bacteroidia</taxon>
        <taxon>Bacteroidales</taxon>
        <taxon>Tannerellaceae</taxon>
        <taxon>Parabacteroides</taxon>
    </lineage>
</organism>
<dbReference type="Pfam" id="PF01642">
    <property type="entry name" value="MM_CoA_mutase"/>
    <property type="match status" value="2"/>
</dbReference>